<dbReference type="InterPro" id="IPR012317">
    <property type="entry name" value="Poly(ADP-ribose)pol_cat_dom"/>
</dbReference>
<evidence type="ECO:0000313" key="3">
    <source>
        <dbReference type="EMBL" id="TKS89319.1"/>
    </source>
</evidence>
<accession>A0A4U5VM26</accession>
<keyword evidence="4" id="KW-1185">Reference proteome</keyword>
<dbReference type="SUPFAM" id="SSF56399">
    <property type="entry name" value="ADP-ribosylation"/>
    <property type="match status" value="1"/>
</dbReference>
<dbReference type="PANTHER" id="PTHR45740:SF17">
    <property type="entry name" value="POLY [ADP-RIBOSE] POLYMERASE TANKYRASE-2-LIKE"/>
    <property type="match status" value="1"/>
</dbReference>
<gene>
    <name evidence="3" type="ORF">D9C73_023444</name>
</gene>
<evidence type="ECO:0000256" key="1">
    <source>
        <dbReference type="ARBA" id="ARBA00024347"/>
    </source>
</evidence>
<sequence length="317" mass="35120">MTAAVLLQHGAEPTIRNTDGRTDVDLAVLTGEFRKEELLESSRSDSEEKLALLTPTPTVTPATDASFSLKVLGSVPAPVRHTWFRLWVSVSCHCTGQPGVRAVQLLLQHGADVHAKDKGDLVPLHNCSYGHYEVTELLLKASFHSSCVFAELIFSPGDPSLVQSSLGAEKKDEGAELSICHFLKNLGLEHLLDVFDREQEKICGAKCCIIMICIVCVSGLNPYLTLNTSNSGTILIDLAADDKEFQSVEDEMQSTIRGVFSRYTLIKIQKVCNKKLWERYSHRRKEVSEENHNHSTERMLFHGQSIHGARRSFACSG</sequence>
<dbReference type="GO" id="GO:0003950">
    <property type="term" value="F:NAD+ poly-ADP-ribosyltransferase activity"/>
    <property type="evidence" value="ECO:0007669"/>
    <property type="project" value="InterPro"/>
</dbReference>
<feature type="domain" description="PARP catalytic" evidence="2">
    <location>
        <begin position="222"/>
        <end position="317"/>
    </location>
</feature>
<comment type="similarity">
    <text evidence="1">Belongs to the ARTD/PARP family.</text>
</comment>
<dbReference type="Pfam" id="PF13637">
    <property type="entry name" value="Ank_4"/>
    <property type="match status" value="1"/>
</dbReference>
<protein>
    <submittedName>
        <fullName evidence="3">Tankyrase-2</fullName>
    </submittedName>
</protein>
<dbReference type="PANTHER" id="PTHR45740">
    <property type="entry name" value="POLY [ADP-RIBOSE] POLYMERASE"/>
    <property type="match status" value="1"/>
</dbReference>
<dbReference type="Gene3D" id="3.90.228.10">
    <property type="match status" value="1"/>
</dbReference>
<proteinExistence type="inferred from homology"/>
<dbReference type="Proteomes" id="UP000298787">
    <property type="component" value="Chromosome 21"/>
</dbReference>
<dbReference type="InterPro" id="IPR036770">
    <property type="entry name" value="Ankyrin_rpt-contain_sf"/>
</dbReference>
<evidence type="ECO:0000313" key="4">
    <source>
        <dbReference type="Proteomes" id="UP000298787"/>
    </source>
</evidence>
<name>A0A4U5VM26_COLLU</name>
<reference evidence="3 4" key="1">
    <citation type="submission" date="2019-01" db="EMBL/GenBank/DDBJ databases">
        <title>Genome Assembly of Collichthys lucidus.</title>
        <authorList>
            <person name="Cai M."/>
            <person name="Xiao S."/>
        </authorList>
    </citation>
    <scope>NUCLEOTIDE SEQUENCE [LARGE SCALE GENOMIC DNA]</scope>
    <source>
        <strain evidence="3">JT15FE1705JMU</strain>
        <tissue evidence="3">Muscle</tissue>
    </source>
</reference>
<dbReference type="InterPro" id="IPR002110">
    <property type="entry name" value="Ankyrin_rpt"/>
</dbReference>
<dbReference type="AlphaFoldDB" id="A0A4U5VM26"/>
<dbReference type="GO" id="GO:0005634">
    <property type="term" value="C:nucleus"/>
    <property type="evidence" value="ECO:0007669"/>
    <property type="project" value="TreeGrafter"/>
</dbReference>
<dbReference type="STRING" id="240159.A0A4U5VM26"/>
<evidence type="ECO:0000259" key="2">
    <source>
        <dbReference type="PROSITE" id="PS51059"/>
    </source>
</evidence>
<dbReference type="EMBL" id="CM014098">
    <property type="protein sequence ID" value="TKS89319.1"/>
    <property type="molecule type" value="Genomic_DNA"/>
</dbReference>
<dbReference type="GO" id="GO:1990404">
    <property type="term" value="F:NAD+-protein mono-ADP-ribosyltransferase activity"/>
    <property type="evidence" value="ECO:0007669"/>
    <property type="project" value="TreeGrafter"/>
</dbReference>
<dbReference type="InterPro" id="IPR051712">
    <property type="entry name" value="ARTD-AVP"/>
</dbReference>
<dbReference type="PROSITE" id="PS51059">
    <property type="entry name" value="PARP_CATALYTIC"/>
    <property type="match status" value="1"/>
</dbReference>
<dbReference type="Gene3D" id="1.25.40.20">
    <property type="entry name" value="Ankyrin repeat-containing domain"/>
    <property type="match status" value="1"/>
</dbReference>
<organism evidence="3 4">
    <name type="scientific">Collichthys lucidus</name>
    <name type="common">Big head croaker</name>
    <name type="synonym">Sciaena lucida</name>
    <dbReference type="NCBI Taxonomy" id="240159"/>
    <lineage>
        <taxon>Eukaryota</taxon>
        <taxon>Metazoa</taxon>
        <taxon>Chordata</taxon>
        <taxon>Craniata</taxon>
        <taxon>Vertebrata</taxon>
        <taxon>Euteleostomi</taxon>
        <taxon>Actinopterygii</taxon>
        <taxon>Neopterygii</taxon>
        <taxon>Teleostei</taxon>
        <taxon>Neoteleostei</taxon>
        <taxon>Acanthomorphata</taxon>
        <taxon>Eupercaria</taxon>
        <taxon>Sciaenidae</taxon>
        <taxon>Collichthys</taxon>
    </lineage>
</organism>
<dbReference type="SUPFAM" id="SSF48403">
    <property type="entry name" value="Ankyrin repeat"/>
    <property type="match status" value="1"/>
</dbReference>